<comment type="catalytic activity">
    <reaction evidence="1">
        <text>[protein]-peptidylproline (omega=180) = [protein]-peptidylproline (omega=0)</text>
        <dbReference type="Rhea" id="RHEA:16237"/>
        <dbReference type="Rhea" id="RHEA-COMP:10747"/>
        <dbReference type="Rhea" id="RHEA-COMP:10748"/>
        <dbReference type="ChEBI" id="CHEBI:83833"/>
        <dbReference type="ChEBI" id="CHEBI:83834"/>
        <dbReference type="EC" id="5.2.1.8"/>
    </reaction>
</comment>
<keyword evidence="8 12" id="KW-0413">Isomerase</keyword>
<dbReference type="PANTHER" id="PTHR30560:SF3">
    <property type="entry name" value="TRIGGER FACTOR-LIKE PROTEIN TIG, CHLOROPLASTIC"/>
    <property type="match status" value="1"/>
</dbReference>
<dbReference type="InterPro" id="IPR036611">
    <property type="entry name" value="Trigger_fac_ribosome-bd_sf"/>
</dbReference>
<evidence type="ECO:0000256" key="5">
    <source>
        <dbReference type="ARBA" id="ARBA00016902"/>
    </source>
</evidence>
<keyword evidence="6" id="KW-0697">Rotamase</keyword>
<dbReference type="GO" id="GO:0005737">
    <property type="term" value="C:cytoplasm"/>
    <property type="evidence" value="ECO:0007669"/>
    <property type="project" value="UniProtKB-SubCell"/>
</dbReference>
<evidence type="ECO:0000259" key="10">
    <source>
        <dbReference type="Pfam" id="PF05697"/>
    </source>
</evidence>
<dbReference type="Pfam" id="PF05697">
    <property type="entry name" value="Trigger_N"/>
    <property type="match status" value="1"/>
</dbReference>
<dbReference type="GO" id="GO:0015031">
    <property type="term" value="P:protein transport"/>
    <property type="evidence" value="ECO:0007669"/>
    <property type="project" value="InterPro"/>
</dbReference>
<dbReference type="InterPro" id="IPR008881">
    <property type="entry name" value="Trigger_fac_ribosome-bd_bac"/>
</dbReference>
<dbReference type="InterPro" id="IPR008880">
    <property type="entry name" value="Trigger_fac_C"/>
</dbReference>
<dbReference type="InterPro" id="IPR037041">
    <property type="entry name" value="Trigger_fac_C_sf"/>
</dbReference>
<dbReference type="AlphaFoldDB" id="A0A4S8HGF8"/>
<evidence type="ECO:0000313" key="13">
    <source>
        <dbReference type="Proteomes" id="UP000306918"/>
    </source>
</evidence>
<keyword evidence="7" id="KW-0143">Chaperone</keyword>
<comment type="subcellular location">
    <subcellularLocation>
        <location evidence="2">Cytoplasm</location>
    </subcellularLocation>
</comment>
<dbReference type="SUPFAM" id="SSF109998">
    <property type="entry name" value="Triger factor/SurA peptide-binding domain-like"/>
    <property type="match status" value="1"/>
</dbReference>
<evidence type="ECO:0000256" key="3">
    <source>
        <dbReference type="ARBA" id="ARBA00005464"/>
    </source>
</evidence>
<keyword evidence="13" id="KW-1185">Reference proteome</keyword>
<dbReference type="GO" id="GO:0043335">
    <property type="term" value="P:protein unfolding"/>
    <property type="evidence" value="ECO:0007669"/>
    <property type="project" value="TreeGrafter"/>
</dbReference>
<evidence type="ECO:0000259" key="11">
    <source>
        <dbReference type="Pfam" id="PF05698"/>
    </source>
</evidence>
<gene>
    <name evidence="12" type="primary">tig</name>
    <name evidence="12" type="ORF">FAM09_25850</name>
</gene>
<comment type="similarity">
    <text evidence="3">Belongs to the FKBP-type PPIase family. Tig subfamily.</text>
</comment>
<evidence type="ECO:0000256" key="2">
    <source>
        <dbReference type="ARBA" id="ARBA00004496"/>
    </source>
</evidence>
<dbReference type="GO" id="GO:0051083">
    <property type="term" value="P:'de novo' cotranslational protein folding"/>
    <property type="evidence" value="ECO:0007669"/>
    <property type="project" value="TreeGrafter"/>
</dbReference>
<dbReference type="EMBL" id="STFF01000009">
    <property type="protein sequence ID" value="THU33571.1"/>
    <property type="molecule type" value="Genomic_DNA"/>
</dbReference>
<dbReference type="Proteomes" id="UP000306918">
    <property type="component" value="Unassembled WGS sequence"/>
</dbReference>
<proteinExistence type="inferred from homology"/>
<dbReference type="InterPro" id="IPR005215">
    <property type="entry name" value="Trig_fac"/>
</dbReference>
<evidence type="ECO:0000256" key="8">
    <source>
        <dbReference type="ARBA" id="ARBA00023235"/>
    </source>
</evidence>
<comment type="caution">
    <text evidence="12">The sequence shown here is derived from an EMBL/GenBank/DDBJ whole genome shotgun (WGS) entry which is preliminary data.</text>
</comment>
<dbReference type="NCBIfam" id="TIGR00115">
    <property type="entry name" value="tig"/>
    <property type="match status" value="1"/>
</dbReference>
<dbReference type="RefSeq" id="WP_136580059.1">
    <property type="nucleotide sequence ID" value="NZ_STFF01000009.1"/>
</dbReference>
<organism evidence="12 13">
    <name type="scientific">Niastella caeni</name>
    <dbReference type="NCBI Taxonomy" id="2569763"/>
    <lineage>
        <taxon>Bacteria</taxon>
        <taxon>Pseudomonadati</taxon>
        <taxon>Bacteroidota</taxon>
        <taxon>Chitinophagia</taxon>
        <taxon>Chitinophagales</taxon>
        <taxon>Chitinophagaceae</taxon>
        <taxon>Niastella</taxon>
    </lineage>
</organism>
<dbReference type="Gene3D" id="1.10.3120.10">
    <property type="entry name" value="Trigger factor, C-terminal domain"/>
    <property type="match status" value="1"/>
</dbReference>
<evidence type="ECO:0000256" key="7">
    <source>
        <dbReference type="ARBA" id="ARBA00023186"/>
    </source>
</evidence>
<dbReference type="GO" id="GO:0044183">
    <property type="term" value="F:protein folding chaperone"/>
    <property type="evidence" value="ECO:0007669"/>
    <property type="project" value="TreeGrafter"/>
</dbReference>
<dbReference type="Gene3D" id="3.30.70.1050">
    <property type="entry name" value="Trigger factor ribosome-binding domain"/>
    <property type="match status" value="1"/>
</dbReference>
<feature type="domain" description="Trigger factor ribosome-binding bacterial" evidence="10">
    <location>
        <begin position="4"/>
        <end position="150"/>
    </location>
</feature>
<dbReference type="Pfam" id="PF05698">
    <property type="entry name" value="Trigger_C"/>
    <property type="match status" value="1"/>
</dbReference>
<protein>
    <recommendedName>
        <fullName evidence="5">Trigger factor</fullName>
        <ecNumber evidence="4">5.2.1.8</ecNumber>
    </recommendedName>
    <alternativeName>
        <fullName evidence="9">PPIase</fullName>
    </alternativeName>
</protein>
<evidence type="ECO:0000256" key="9">
    <source>
        <dbReference type="ARBA" id="ARBA00029986"/>
    </source>
</evidence>
<evidence type="ECO:0000256" key="6">
    <source>
        <dbReference type="ARBA" id="ARBA00023110"/>
    </source>
</evidence>
<name>A0A4S8HGF8_9BACT</name>
<dbReference type="GO" id="GO:0043022">
    <property type="term" value="F:ribosome binding"/>
    <property type="evidence" value="ECO:0007669"/>
    <property type="project" value="TreeGrafter"/>
</dbReference>
<feature type="domain" description="Trigger factor C-terminal" evidence="11">
    <location>
        <begin position="284"/>
        <end position="388"/>
    </location>
</feature>
<evidence type="ECO:0000313" key="12">
    <source>
        <dbReference type="EMBL" id="THU33571.1"/>
    </source>
</evidence>
<evidence type="ECO:0000256" key="1">
    <source>
        <dbReference type="ARBA" id="ARBA00000971"/>
    </source>
</evidence>
<accession>A0A4S8HGF8</accession>
<dbReference type="SUPFAM" id="SSF102735">
    <property type="entry name" value="Trigger factor ribosome-binding domain"/>
    <property type="match status" value="1"/>
</dbReference>
<dbReference type="GO" id="GO:0003755">
    <property type="term" value="F:peptidyl-prolyl cis-trans isomerase activity"/>
    <property type="evidence" value="ECO:0007669"/>
    <property type="project" value="UniProtKB-KW"/>
</dbReference>
<reference evidence="12 13" key="1">
    <citation type="submission" date="2019-04" db="EMBL/GenBank/DDBJ databases">
        <title>Niastella caeni sp. nov., isolated from activated sludge.</title>
        <authorList>
            <person name="Sheng M."/>
        </authorList>
    </citation>
    <scope>NUCLEOTIDE SEQUENCE [LARGE SCALE GENOMIC DNA]</scope>
    <source>
        <strain evidence="12 13">HX-2-15</strain>
    </source>
</reference>
<evidence type="ECO:0000256" key="4">
    <source>
        <dbReference type="ARBA" id="ARBA00013194"/>
    </source>
</evidence>
<sequence>MATVTRENIGLLNDKITIKVAGADYLPSFEKALKNYSKQANIPGFRKGMVPTGMIKKMHGQSVFADEVIKAVEKELSNYMVNEKLEIFAQPLPLAQSEGPKIDMNNPVEYVFDFEVGLKPSFSVADLSKEKMTRYKVTVTEEMINEEATRLQVRHGKMVDREAVTEDDNVLNVVFTETDANGNEVEGGIKKDNSFLVKYFAQPFRGTLTGKKKDDVVNLQINKAFDEKEREWILGDLGLDKHDEAAAAKFFNMTITKIGFVEKAEFNEEFFKAVYPKKEIKSEADFRNEIKEEIQSYWDKQTKNHLQHEIYHVLVDHTKIEFPESFLKRWMQTGGEQPKSQEEVEHEFPTFANQLKWTLITDKLVQENNLEVKNEDIEAFAKQQLFGYMGMTMQEDEQPWIAEYITRMMKDRKFVEDAYHRIQTEKVFDLVETKLNAVEKPVTVDEFSKEAEKHQHHHH</sequence>
<dbReference type="EC" id="5.2.1.8" evidence="4"/>
<dbReference type="OrthoDB" id="9767721at2"/>
<dbReference type="PANTHER" id="PTHR30560">
    <property type="entry name" value="TRIGGER FACTOR CHAPERONE AND PEPTIDYL-PROLYL CIS/TRANS ISOMERASE"/>
    <property type="match status" value="1"/>
</dbReference>
<dbReference type="PIRSF" id="PIRSF003095">
    <property type="entry name" value="Trigger_factor"/>
    <property type="match status" value="1"/>
</dbReference>
<dbReference type="InterPro" id="IPR027304">
    <property type="entry name" value="Trigger_fact/SurA_dom_sf"/>
</dbReference>